<dbReference type="EMBL" id="QICC01000007">
    <property type="protein sequence ID" value="RNM42767.1"/>
    <property type="molecule type" value="Genomic_DNA"/>
</dbReference>
<dbReference type="PROSITE" id="PS51257">
    <property type="entry name" value="PROKAR_LIPOPROTEIN"/>
    <property type="match status" value="1"/>
</dbReference>
<sequence length="224" mass="24949">MKKRNIVILSIVAALLVMGCVGGYFAYTIDQAAKKAAEDKAYRQENVVMRQTGEVFDLSSEDASEGEQYGFDTVLDWSGTMRIILEEAVLYDSVEEASLPENALEAVGDVTPGSKYLQCKIKLKNIDAEPLSTSEDNSFNIGQFKLCAPDLPDRGFSYPFEPVYFNGTKEDALPTQIYHYTLEKGEEKTFELGYLLTEKEAGETLVFMIGINNNEKFQIVVAES</sequence>
<reference evidence="2" key="3">
    <citation type="journal article" date="2019" name="Microbiol. Resour. Announc.">
        <title>Draft Genome Sequences of Type Strains of Gordonibacter faecihominis, Paraeggerthella hongkongensis, Parvibacter caecicola,Slackia equolifaciens, Slackia faecicanis, and Slackia isoflavoniconvertens.</title>
        <authorList>
            <person name="Danylec N."/>
            <person name="Stoll D.A."/>
            <person name="Dotsch A."/>
            <person name="Huch M."/>
        </authorList>
    </citation>
    <scope>NUCLEOTIDE SEQUENCE</scope>
    <source>
        <strain evidence="2">DSM 16107</strain>
    </source>
</reference>
<evidence type="ECO:0000313" key="1">
    <source>
        <dbReference type="EMBL" id="RDB69871.1"/>
    </source>
</evidence>
<gene>
    <name evidence="1" type="ORF">C1876_05625</name>
    <name evidence="2" type="ORF">DMP09_03245</name>
</gene>
<dbReference type="InterPro" id="IPR032208">
    <property type="entry name" value="DUF5027"/>
</dbReference>
<evidence type="ECO:0008006" key="5">
    <source>
        <dbReference type="Google" id="ProtNLM"/>
    </source>
</evidence>
<evidence type="ECO:0000313" key="4">
    <source>
        <dbReference type="Proteomes" id="UP000270112"/>
    </source>
</evidence>
<reference evidence="1 3" key="1">
    <citation type="journal article" date="2018" name="Elife">
        <title>Discovery and characterization of a prevalent human gut bacterial enzyme sufficient for the inactivation of a family of plant toxins.</title>
        <authorList>
            <person name="Koppel N."/>
            <person name="Bisanz J.E."/>
            <person name="Pandelia M.E."/>
            <person name="Turnbaugh P.J."/>
            <person name="Balskus E.P."/>
        </authorList>
    </citation>
    <scope>NUCLEOTIDE SEQUENCE [LARGE SCALE GENOMIC DNA]</scope>
    <source>
        <strain evidence="1 3">DSM 16107</strain>
    </source>
</reference>
<proteinExistence type="predicted"/>
<dbReference type="Pfam" id="PF16430">
    <property type="entry name" value="DUF5027"/>
    <property type="match status" value="1"/>
</dbReference>
<accession>A0A3N0J0S1</accession>
<reference evidence="4" key="2">
    <citation type="submission" date="2018-05" db="EMBL/GenBank/DDBJ databases">
        <title>Genome Sequencing of selected type strains of the family Eggerthellaceae.</title>
        <authorList>
            <person name="Danylec N."/>
            <person name="Stoll D.A."/>
            <person name="Doetsch A."/>
            <person name="Huch M."/>
        </authorList>
    </citation>
    <scope>NUCLEOTIDE SEQUENCE [LARGE SCALE GENOMIC DNA]</scope>
    <source>
        <strain evidence="4">DSM 16107</strain>
    </source>
</reference>
<evidence type="ECO:0000313" key="2">
    <source>
        <dbReference type="EMBL" id="RNM42767.1"/>
    </source>
</evidence>
<keyword evidence="3" id="KW-1185">Reference proteome</keyword>
<dbReference type="EMBL" id="PPTT01000007">
    <property type="protein sequence ID" value="RDB69871.1"/>
    <property type="molecule type" value="Genomic_DNA"/>
</dbReference>
<name>A0A3N0J0S1_9ACTN</name>
<comment type="caution">
    <text evidence="2">The sequence shown here is derived from an EMBL/GenBank/DDBJ whole genome shotgun (WGS) entry which is preliminary data.</text>
</comment>
<protein>
    <recommendedName>
        <fullName evidence="5">DUF4352 domain-containing protein</fullName>
    </recommendedName>
</protein>
<dbReference type="AlphaFoldDB" id="A0A3N0J0S1"/>
<evidence type="ECO:0000313" key="3">
    <source>
        <dbReference type="Proteomes" id="UP000253817"/>
    </source>
</evidence>
<dbReference type="Proteomes" id="UP000270112">
    <property type="component" value="Unassembled WGS sequence"/>
</dbReference>
<organism evidence="2 4">
    <name type="scientific">Eggerthella sinensis</name>
    <dbReference type="NCBI Taxonomy" id="242230"/>
    <lineage>
        <taxon>Bacteria</taxon>
        <taxon>Bacillati</taxon>
        <taxon>Actinomycetota</taxon>
        <taxon>Coriobacteriia</taxon>
        <taxon>Eggerthellales</taxon>
        <taxon>Eggerthellaceae</taxon>
        <taxon>Eggerthella</taxon>
    </lineage>
</organism>
<dbReference type="RefSeq" id="WP_114545736.1">
    <property type="nucleotide sequence ID" value="NZ_PPTT01000007.1"/>
</dbReference>
<dbReference type="Proteomes" id="UP000253817">
    <property type="component" value="Unassembled WGS sequence"/>
</dbReference>